<accession>A0A7E4UVB2</accession>
<dbReference type="GO" id="GO:0016020">
    <property type="term" value="C:membrane"/>
    <property type="evidence" value="ECO:0007669"/>
    <property type="project" value="InterPro"/>
</dbReference>
<evidence type="ECO:0000256" key="2">
    <source>
        <dbReference type="SAM" id="SignalP"/>
    </source>
</evidence>
<reference evidence="5" key="2">
    <citation type="submission" date="2020-10" db="UniProtKB">
        <authorList>
            <consortium name="WormBaseParasite"/>
        </authorList>
    </citation>
    <scope>IDENTIFICATION</scope>
</reference>
<dbReference type="InterPro" id="IPR036734">
    <property type="entry name" value="Neur_chan_lig-bd_sf"/>
</dbReference>
<dbReference type="SUPFAM" id="SSF63712">
    <property type="entry name" value="Nicotinic receptor ligand binding domain-like"/>
    <property type="match status" value="1"/>
</dbReference>
<evidence type="ECO:0000259" key="3">
    <source>
        <dbReference type="Pfam" id="PF02931"/>
    </source>
</evidence>
<protein>
    <submittedName>
        <fullName evidence="5">Neur_chan_LBD domain-containing protein</fullName>
    </submittedName>
</protein>
<feature type="compositionally biased region" description="Polar residues" evidence="1">
    <location>
        <begin position="77"/>
        <end position="86"/>
    </location>
</feature>
<evidence type="ECO:0000313" key="4">
    <source>
        <dbReference type="Proteomes" id="UP000492821"/>
    </source>
</evidence>
<reference evidence="4" key="1">
    <citation type="journal article" date="2013" name="Genetics">
        <title>The draft genome and transcriptome of Panagrellus redivivus are shaped by the harsh demands of a free-living lifestyle.</title>
        <authorList>
            <person name="Srinivasan J."/>
            <person name="Dillman A.R."/>
            <person name="Macchietto M.G."/>
            <person name="Heikkinen L."/>
            <person name="Lakso M."/>
            <person name="Fracchia K.M."/>
            <person name="Antoshechkin I."/>
            <person name="Mortazavi A."/>
            <person name="Wong G."/>
            <person name="Sternberg P.W."/>
        </authorList>
    </citation>
    <scope>NUCLEOTIDE SEQUENCE [LARGE SCALE GENOMIC DNA]</scope>
    <source>
        <strain evidence="4">MT8872</strain>
    </source>
</reference>
<dbReference type="GO" id="GO:0005230">
    <property type="term" value="F:extracellular ligand-gated monoatomic ion channel activity"/>
    <property type="evidence" value="ECO:0007669"/>
    <property type="project" value="InterPro"/>
</dbReference>
<feature type="domain" description="Neurotransmitter-gated ion-channel ligand-binding" evidence="3">
    <location>
        <begin position="142"/>
        <end position="191"/>
    </location>
</feature>
<evidence type="ECO:0000256" key="1">
    <source>
        <dbReference type="SAM" id="MobiDB-lite"/>
    </source>
</evidence>
<keyword evidence="4" id="KW-1185">Reference proteome</keyword>
<dbReference type="Pfam" id="PF02931">
    <property type="entry name" value="Neur_chan_LBD"/>
    <property type="match status" value="1"/>
</dbReference>
<feature type="compositionally biased region" description="Acidic residues" evidence="1">
    <location>
        <begin position="63"/>
        <end position="74"/>
    </location>
</feature>
<dbReference type="WBParaSite" id="Pan_g13032.t1">
    <property type="protein sequence ID" value="Pan_g13032.t1"/>
    <property type="gene ID" value="Pan_g13032"/>
</dbReference>
<evidence type="ECO:0000313" key="5">
    <source>
        <dbReference type="WBParaSite" id="Pan_g13032.t1"/>
    </source>
</evidence>
<feature type="signal peptide" evidence="2">
    <location>
        <begin position="1"/>
        <end position="19"/>
    </location>
</feature>
<dbReference type="Gene3D" id="2.70.170.10">
    <property type="entry name" value="Neurotransmitter-gated ion-channel ligand-binding domain"/>
    <property type="match status" value="1"/>
</dbReference>
<feature type="region of interest" description="Disordered" evidence="1">
    <location>
        <begin position="33"/>
        <end position="96"/>
    </location>
</feature>
<name>A0A7E4UVB2_PANRE</name>
<proteinExistence type="predicted"/>
<organism evidence="4 5">
    <name type="scientific">Panagrellus redivivus</name>
    <name type="common">Microworm</name>
    <dbReference type="NCBI Taxonomy" id="6233"/>
    <lineage>
        <taxon>Eukaryota</taxon>
        <taxon>Metazoa</taxon>
        <taxon>Ecdysozoa</taxon>
        <taxon>Nematoda</taxon>
        <taxon>Chromadorea</taxon>
        <taxon>Rhabditida</taxon>
        <taxon>Tylenchina</taxon>
        <taxon>Panagrolaimomorpha</taxon>
        <taxon>Panagrolaimoidea</taxon>
        <taxon>Panagrolaimidae</taxon>
        <taxon>Panagrellus</taxon>
    </lineage>
</organism>
<sequence>MQLSHFSLAVLVLASAVVALRPKLLPEFDRASKAAAANRRRQTRSRGSPPEPRVSRRRTVPEADFDEDEDDEDTYPGQDQSQSPNYPDNDDVDIAMDEADPTGEHALARYQKARQRRGFGAKEYLLPENFRSLRRKDIPVTYRLHDDLLRYYRKGTRPVTHPNKIVSVQMTTFLYQIIKLDAVQNTISLSGSFELVSYFFLLKHGSGLNGFVSL</sequence>
<dbReference type="Proteomes" id="UP000492821">
    <property type="component" value="Unassembled WGS sequence"/>
</dbReference>
<dbReference type="AlphaFoldDB" id="A0A7E4UVB2"/>
<feature type="chain" id="PRO_5028973713" evidence="2">
    <location>
        <begin position="20"/>
        <end position="214"/>
    </location>
</feature>
<keyword evidence="2" id="KW-0732">Signal</keyword>
<dbReference type="InterPro" id="IPR006202">
    <property type="entry name" value="Neur_chan_lig-bd"/>
</dbReference>